<dbReference type="OrthoDB" id="9808461at2"/>
<evidence type="ECO:0000256" key="1">
    <source>
        <dbReference type="ARBA" id="ARBA00004651"/>
    </source>
</evidence>
<keyword evidence="4 7" id="KW-0812">Transmembrane</keyword>
<keyword evidence="3" id="KW-1003">Cell membrane</keyword>
<evidence type="ECO:0000313" key="11">
    <source>
        <dbReference type="Proteomes" id="UP000035337"/>
    </source>
</evidence>
<feature type="transmembrane region" description="Helical" evidence="7">
    <location>
        <begin position="270"/>
        <end position="297"/>
    </location>
</feature>
<dbReference type="InterPro" id="IPR051447">
    <property type="entry name" value="Lipoprotein-release_system"/>
</dbReference>
<evidence type="ECO:0000256" key="2">
    <source>
        <dbReference type="ARBA" id="ARBA00005236"/>
    </source>
</evidence>
<accession>A0A0G3WIW9</accession>
<dbReference type="Pfam" id="PF02687">
    <property type="entry name" value="FtsX"/>
    <property type="match status" value="1"/>
</dbReference>
<evidence type="ECO:0000259" key="8">
    <source>
        <dbReference type="Pfam" id="PF02687"/>
    </source>
</evidence>
<dbReference type="GO" id="GO:0098797">
    <property type="term" value="C:plasma membrane protein complex"/>
    <property type="evidence" value="ECO:0007669"/>
    <property type="project" value="TreeGrafter"/>
</dbReference>
<dbReference type="Pfam" id="PF12704">
    <property type="entry name" value="MacB_PCD"/>
    <property type="match status" value="1"/>
</dbReference>
<dbReference type="AlphaFoldDB" id="A0A0G3WIW9"/>
<dbReference type="PATRIC" id="fig|1408281.3.peg.456"/>
<feature type="transmembrane region" description="Helical" evidence="7">
    <location>
        <begin position="365"/>
        <end position="389"/>
    </location>
</feature>
<keyword evidence="11" id="KW-1185">Reference proteome</keyword>
<dbReference type="STRING" id="1408281.Epro_0443"/>
<evidence type="ECO:0000256" key="3">
    <source>
        <dbReference type="ARBA" id="ARBA00022475"/>
    </source>
</evidence>
<evidence type="ECO:0000256" key="4">
    <source>
        <dbReference type="ARBA" id="ARBA00022692"/>
    </source>
</evidence>
<dbReference type="RefSeq" id="WP_052570200.1">
    <property type="nucleotide sequence ID" value="NZ_CP009498.1"/>
</dbReference>
<evidence type="ECO:0000313" key="10">
    <source>
        <dbReference type="EMBL" id="AKL97822.1"/>
    </source>
</evidence>
<sequence>MSVETFIAFRYLKARKKGFFSLLTTLIAVGGTTLGVAALVITLAIMSGFQNDIRNKILGIQPHIIVNRIDGAAFTNYAALEDVIKENKNVVSFSPFIYVNGIIRSQNSPASTGIVIKAVDFACEDKMVNLSKQISVSDLSFDKKNIGARNIIIGNEMAKQISATAGDEVILMFPSGLTSVPKMYKFNVAAVIHSGMYEFDSYLAFMDLNEAQKMFNMQGEVSGISVHTKNFDKAVSTAHAIEKEISFPYRAKAWIEMNKNLFSALKLEKIMMFLVLGLIILVAAFNIISNLLLLSAQKSKEIGIMSAMGFSKKSIAKIFFYEGLIVGFIGTVLGLFFGVCVSLILKYFEIFKLPQGVYYVDRLPVAIIPSDILLIAASAFLITVLAGLYPAYQVSKLDPLEAIRYG</sequence>
<dbReference type="GO" id="GO:0044874">
    <property type="term" value="P:lipoprotein localization to outer membrane"/>
    <property type="evidence" value="ECO:0007669"/>
    <property type="project" value="TreeGrafter"/>
</dbReference>
<keyword evidence="10" id="KW-0449">Lipoprotein</keyword>
<organism evidence="10 11">
    <name type="scientific">Endomicrobium proavitum</name>
    <dbReference type="NCBI Taxonomy" id="1408281"/>
    <lineage>
        <taxon>Bacteria</taxon>
        <taxon>Pseudomonadati</taxon>
        <taxon>Elusimicrobiota</taxon>
        <taxon>Endomicrobiia</taxon>
        <taxon>Endomicrobiales</taxon>
        <taxon>Endomicrobiaceae</taxon>
        <taxon>Endomicrobium</taxon>
    </lineage>
</organism>
<feature type="domain" description="ABC3 transporter permease C-terminal" evidence="8">
    <location>
        <begin position="274"/>
        <end position="399"/>
    </location>
</feature>
<keyword evidence="5 7" id="KW-1133">Transmembrane helix</keyword>
<dbReference type="InterPro" id="IPR025857">
    <property type="entry name" value="MacB_PCD"/>
</dbReference>
<dbReference type="KEGG" id="epo:Epro_0443"/>
<proteinExistence type="inferred from homology"/>
<evidence type="ECO:0000256" key="7">
    <source>
        <dbReference type="SAM" id="Phobius"/>
    </source>
</evidence>
<name>A0A0G3WIW9_9BACT</name>
<evidence type="ECO:0000259" key="9">
    <source>
        <dbReference type="Pfam" id="PF12704"/>
    </source>
</evidence>
<evidence type="ECO:0000256" key="6">
    <source>
        <dbReference type="ARBA" id="ARBA00023136"/>
    </source>
</evidence>
<dbReference type="InterPro" id="IPR003838">
    <property type="entry name" value="ABC3_permease_C"/>
</dbReference>
<comment type="subcellular location">
    <subcellularLocation>
        <location evidence="1">Cell membrane</location>
        <topology evidence="1">Multi-pass membrane protein</topology>
    </subcellularLocation>
</comment>
<feature type="transmembrane region" description="Helical" evidence="7">
    <location>
        <begin position="318"/>
        <end position="345"/>
    </location>
</feature>
<dbReference type="EMBL" id="CP009498">
    <property type="protein sequence ID" value="AKL97822.1"/>
    <property type="molecule type" value="Genomic_DNA"/>
</dbReference>
<protein>
    <submittedName>
        <fullName evidence="10">Putative Lipoprotein-releasing system transmembrane protein LolC</fullName>
    </submittedName>
</protein>
<feature type="transmembrane region" description="Helical" evidence="7">
    <location>
        <begin position="20"/>
        <end position="46"/>
    </location>
</feature>
<keyword evidence="6 7" id="KW-0472">Membrane</keyword>
<feature type="domain" description="MacB-like periplasmic core" evidence="9">
    <location>
        <begin position="25"/>
        <end position="242"/>
    </location>
</feature>
<evidence type="ECO:0000256" key="5">
    <source>
        <dbReference type="ARBA" id="ARBA00022989"/>
    </source>
</evidence>
<comment type="similarity">
    <text evidence="2">Belongs to the ABC-4 integral membrane protein family. LolC/E subfamily.</text>
</comment>
<dbReference type="Proteomes" id="UP000035337">
    <property type="component" value="Chromosome"/>
</dbReference>
<dbReference type="PANTHER" id="PTHR30489:SF0">
    <property type="entry name" value="LIPOPROTEIN-RELEASING SYSTEM TRANSMEMBRANE PROTEIN LOLE"/>
    <property type="match status" value="1"/>
</dbReference>
<dbReference type="PANTHER" id="PTHR30489">
    <property type="entry name" value="LIPOPROTEIN-RELEASING SYSTEM TRANSMEMBRANE PROTEIN LOLE"/>
    <property type="match status" value="1"/>
</dbReference>
<reference evidence="10 11" key="1">
    <citation type="submission" date="2014-09" db="EMBL/GenBank/DDBJ databases">
        <title>Complete genome sequence of Endomicrobium proavitum.</title>
        <authorList>
            <person name="Zheng H."/>
        </authorList>
    </citation>
    <scope>NUCLEOTIDE SEQUENCE [LARGE SCALE GENOMIC DNA]</scope>
    <source>
        <strain evidence="10 11">Rsa215</strain>
    </source>
</reference>
<gene>
    <name evidence="10" type="primary">lolC</name>
    <name evidence="10" type="ORF">Epro_0443</name>
</gene>